<proteinExistence type="predicted"/>
<name>A0AC58KYR8_CASCN</name>
<protein>
    <submittedName>
        <fullName evidence="2">Adhesion G protein-coupled receptor E5 isoform X1</fullName>
    </submittedName>
</protein>
<accession>A0AC58KYR8</accession>
<dbReference type="RefSeq" id="XP_073910048.1">
    <property type="nucleotide sequence ID" value="XM_074053947.1"/>
</dbReference>
<organism evidence="1 2">
    <name type="scientific">Castor canadensis</name>
    <name type="common">American beaver</name>
    <dbReference type="NCBI Taxonomy" id="51338"/>
    <lineage>
        <taxon>Eukaryota</taxon>
        <taxon>Metazoa</taxon>
        <taxon>Chordata</taxon>
        <taxon>Craniata</taxon>
        <taxon>Vertebrata</taxon>
        <taxon>Euteleostomi</taxon>
        <taxon>Mammalia</taxon>
        <taxon>Eutheria</taxon>
        <taxon>Euarchontoglires</taxon>
        <taxon>Glires</taxon>
        <taxon>Rodentia</taxon>
        <taxon>Castorimorpha</taxon>
        <taxon>Castoridae</taxon>
        <taxon>Castor</taxon>
    </lineage>
</organism>
<reference evidence="2" key="1">
    <citation type="submission" date="2025-08" db="UniProtKB">
        <authorList>
            <consortium name="RefSeq"/>
        </authorList>
    </citation>
    <scope>IDENTIFICATION</scope>
</reference>
<evidence type="ECO:0000313" key="2">
    <source>
        <dbReference type="RefSeq" id="XP_073910048.1"/>
    </source>
</evidence>
<sequence>MAVSRRPVALALCVFLSLCRAGAQHGPACAKWCPPNSVCVSGTACRCKLGFSPPDKLITSPTGTCDDINECAAPLKVSCGKFADCENTEGSYYCTCSPGYELESGGKNFSNESENTCRGVRLKYPWVPTSTPSSPFPSSSSSPSPSPSPSSSSTGDRLGWLVLFFLCLTIGLCSLYTEVSL</sequence>
<gene>
    <name evidence="2" type="primary">LOC109681301</name>
</gene>
<keyword evidence="2" id="KW-0675">Receptor</keyword>
<dbReference type="Proteomes" id="UP001732720">
    <property type="component" value="Chromosome 14"/>
</dbReference>
<evidence type="ECO:0000313" key="1">
    <source>
        <dbReference type="Proteomes" id="UP001732720"/>
    </source>
</evidence>
<keyword evidence="1" id="KW-1185">Reference proteome</keyword>